<dbReference type="PANTHER" id="PTHR46696:SF6">
    <property type="entry name" value="P450, PUTATIVE (EUROFUNG)-RELATED"/>
    <property type="match status" value="1"/>
</dbReference>
<dbReference type="RefSeq" id="WP_277280341.1">
    <property type="nucleotide sequence ID" value="NZ_JAROCY010000026.1"/>
</dbReference>
<dbReference type="EMBL" id="JAROCY010000026">
    <property type="protein sequence ID" value="MDF8335377.1"/>
    <property type="molecule type" value="Genomic_DNA"/>
</dbReference>
<organism evidence="3 4">
    <name type="scientific">Novosphingobium cyanobacteriorum</name>
    <dbReference type="NCBI Taxonomy" id="3024215"/>
    <lineage>
        <taxon>Bacteria</taxon>
        <taxon>Pseudomonadati</taxon>
        <taxon>Pseudomonadota</taxon>
        <taxon>Alphaproteobacteria</taxon>
        <taxon>Sphingomonadales</taxon>
        <taxon>Sphingomonadaceae</taxon>
        <taxon>Novosphingobium</taxon>
    </lineage>
</organism>
<accession>A0ABT6CN94</accession>
<dbReference type="InterPro" id="IPR001128">
    <property type="entry name" value="Cyt_P450"/>
</dbReference>
<evidence type="ECO:0000256" key="1">
    <source>
        <dbReference type="ARBA" id="ARBA00010617"/>
    </source>
</evidence>
<evidence type="ECO:0000313" key="3">
    <source>
        <dbReference type="EMBL" id="MDF8335377.1"/>
    </source>
</evidence>
<dbReference type="Gene3D" id="1.10.630.10">
    <property type="entry name" value="Cytochrome P450"/>
    <property type="match status" value="1"/>
</dbReference>
<dbReference type="PANTHER" id="PTHR46696">
    <property type="entry name" value="P450, PUTATIVE (EUROFUNG)-RELATED"/>
    <property type="match status" value="1"/>
</dbReference>
<evidence type="ECO:0000256" key="2">
    <source>
        <dbReference type="RuleBase" id="RU000461"/>
    </source>
</evidence>
<evidence type="ECO:0000313" key="4">
    <source>
        <dbReference type="Proteomes" id="UP001222770"/>
    </source>
</evidence>
<reference evidence="3 4" key="1">
    <citation type="submission" date="2023-03" db="EMBL/GenBank/DDBJ databases">
        <title>Novosphingobium cyanobacteriorum sp. nov., isolated from a eutrophic reservoir during the Microcystis bloom period.</title>
        <authorList>
            <person name="Kang M."/>
            <person name="Le V."/>
            <person name="Ko S.-R."/>
            <person name="Lee S.-A."/>
            <person name="Ahn C.-Y."/>
        </authorList>
    </citation>
    <scope>NUCLEOTIDE SEQUENCE [LARGE SCALE GENOMIC DNA]</scope>
    <source>
        <strain evidence="3 4">HBC54</strain>
    </source>
</reference>
<keyword evidence="2" id="KW-0349">Heme</keyword>
<dbReference type="InterPro" id="IPR017972">
    <property type="entry name" value="Cyt_P450_CS"/>
</dbReference>
<name>A0ABT6CN94_9SPHN</name>
<gene>
    <name evidence="3" type="ORF">POM99_19395</name>
</gene>
<keyword evidence="2" id="KW-0408">Iron</keyword>
<comment type="similarity">
    <text evidence="1 2">Belongs to the cytochrome P450 family.</text>
</comment>
<dbReference type="PROSITE" id="PS00086">
    <property type="entry name" value="CYTOCHROME_P450"/>
    <property type="match status" value="1"/>
</dbReference>
<dbReference type="Pfam" id="PF00067">
    <property type="entry name" value="p450"/>
    <property type="match status" value="1"/>
</dbReference>
<comment type="caution">
    <text evidence="3">The sequence shown here is derived from an EMBL/GenBank/DDBJ whole genome shotgun (WGS) entry which is preliminary data.</text>
</comment>
<dbReference type="Proteomes" id="UP001222770">
    <property type="component" value="Unassembled WGS sequence"/>
</dbReference>
<dbReference type="SUPFAM" id="SSF48264">
    <property type="entry name" value="Cytochrome P450"/>
    <property type="match status" value="1"/>
</dbReference>
<keyword evidence="2" id="KW-0479">Metal-binding</keyword>
<dbReference type="PRINTS" id="PR00359">
    <property type="entry name" value="BP450"/>
</dbReference>
<proteinExistence type="inferred from homology"/>
<keyword evidence="4" id="KW-1185">Reference proteome</keyword>
<keyword evidence="2" id="KW-0503">Monooxygenase</keyword>
<protein>
    <submittedName>
        <fullName evidence="3">Cytochrome P450</fullName>
    </submittedName>
</protein>
<dbReference type="InterPro" id="IPR036396">
    <property type="entry name" value="Cyt_P450_sf"/>
</dbReference>
<sequence>MTPELAGYRRETSMDVLLADAPQHVPVELIRDLDIYAIQAIDPDIHTAWRKLQSESPALIYSRCNGGHWIPMRAHVIERVLSDSETFINGGAWVPPNPPDALPLIPIQSDGALHRAYRSLIMPYLVGKPLLRAVDSARTLAIALIDQIADQGACDFAVDFAQHLPIQVFLSLVDLPSTDRLYLAELAEVVRMPDEKVRMEAFGKMYAYVAGYVDERIANPGSDMISAIANGTIQGRPLTRDEIIGECTQVLVGGLDTVASMMGFIAAHLATNAPLRQRLCAEPHLIEKRVDEIIRRFGVAGPARQAVADVKIDGILIKSGDPIFVATALHGLDDSRWSDPMTIDLDRTASGPDYQTFGSGPHRCPGAALARSEIILFLEEWLKRIPDFSLVPAKPMVTASGSVNGVLSLPLEWQV</sequence>
<keyword evidence="2" id="KW-0560">Oxidoreductase</keyword>
<dbReference type="InterPro" id="IPR002397">
    <property type="entry name" value="Cyt_P450_B"/>
</dbReference>